<proteinExistence type="predicted"/>
<sequence length="29" mass="3541">VIKVHKADQIERRMFEDEEIINEIQCIKI</sequence>
<dbReference type="EMBL" id="BMAW01008446">
    <property type="protein sequence ID" value="GFT08580.1"/>
    <property type="molecule type" value="Genomic_DNA"/>
</dbReference>
<organism evidence="1 2">
    <name type="scientific">Nephila pilipes</name>
    <name type="common">Giant wood spider</name>
    <name type="synonym">Nephila maculata</name>
    <dbReference type="NCBI Taxonomy" id="299642"/>
    <lineage>
        <taxon>Eukaryota</taxon>
        <taxon>Metazoa</taxon>
        <taxon>Ecdysozoa</taxon>
        <taxon>Arthropoda</taxon>
        <taxon>Chelicerata</taxon>
        <taxon>Arachnida</taxon>
        <taxon>Araneae</taxon>
        <taxon>Araneomorphae</taxon>
        <taxon>Entelegynae</taxon>
        <taxon>Araneoidea</taxon>
        <taxon>Nephilidae</taxon>
        <taxon>Nephila</taxon>
    </lineage>
</organism>
<feature type="non-terminal residue" evidence="1">
    <location>
        <position position="1"/>
    </location>
</feature>
<name>A0A8X6THD5_NEPPI</name>
<comment type="caution">
    <text evidence="1">The sequence shown here is derived from an EMBL/GenBank/DDBJ whole genome shotgun (WGS) entry which is preliminary data.</text>
</comment>
<gene>
    <name evidence="1" type="ORF">NPIL_1191</name>
</gene>
<evidence type="ECO:0000313" key="1">
    <source>
        <dbReference type="EMBL" id="GFT08580.1"/>
    </source>
</evidence>
<keyword evidence="2" id="KW-1185">Reference proteome</keyword>
<protein>
    <submittedName>
        <fullName evidence="1">Uncharacterized protein</fullName>
    </submittedName>
</protein>
<dbReference type="Proteomes" id="UP000887013">
    <property type="component" value="Unassembled WGS sequence"/>
</dbReference>
<reference evidence="1" key="1">
    <citation type="submission" date="2020-08" db="EMBL/GenBank/DDBJ databases">
        <title>Multicomponent nature underlies the extraordinary mechanical properties of spider dragline silk.</title>
        <authorList>
            <person name="Kono N."/>
            <person name="Nakamura H."/>
            <person name="Mori M."/>
            <person name="Yoshida Y."/>
            <person name="Ohtoshi R."/>
            <person name="Malay A.D."/>
            <person name="Moran D.A.P."/>
            <person name="Tomita M."/>
            <person name="Numata K."/>
            <person name="Arakawa K."/>
        </authorList>
    </citation>
    <scope>NUCLEOTIDE SEQUENCE</scope>
</reference>
<evidence type="ECO:0000313" key="2">
    <source>
        <dbReference type="Proteomes" id="UP000887013"/>
    </source>
</evidence>
<accession>A0A8X6THD5</accession>
<dbReference type="AlphaFoldDB" id="A0A8X6THD5"/>